<evidence type="ECO:0000256" key="4">
    <source>
        <dbReference type="ARBA" id="ARBA00025212"/>
    </source>
</evidence>
<evidence type="ECO:0000313" key="6">
    <source>
        <dbReference type="EMBL" id="QIK73981.1"/>
    </source>
</evidence>
<dbReference type="Gene3D" id="3.20.170.30">
    <property type="match status" value="1"/>
</dbReference>
<dbReference type="InterPro" id="IPR022928">
    <property type="entry name" value="RNA_2'-PTrans_KptA"/>
</dbReference>
<comment type="function">
    <text evidence="4 5">Removes the 2'-phosphate from RNA via an intermediate in which the phosphate is ADP-ribosylated by NAD followed by a presumed transesterification to release the RNA and generate ADP-ribose 1''-2''-cyclic phosphate (APPR&gt;P). May function as an ADP-ribosylase.</text>
</comment>
<dbReference type="InterPro" id="IPR002745">
    <property type="entry name" value="Ptrans_KptA/Tpt1"/>
</dbReference>
<dbReference type="Proteomes" id="UP000501058">
    <property type="component" value="Chromosome"/>
</dbReference>
<dbReference type="GO" id="GO:0000215">
    <property type="term" value="F:tRNA 2'-phosphotransferase activity"/>
    <property type="evidence" value="ECO:0007669"/>
    <property type="project" value="TreeGrafter"/>
</dbReference>
<dbReference type="EMBL" id="CP049865">
    <property type="protein sequence ID" value="QIK73981.1"/>
    <property type="molecule type" value="Genomic_DNA"/>
</dbReference>
<keyword evidence="7" id="KW-1185">Reference proteome</keyword>
<dbReference type="GO" id="GO:0003950">
    <property type="term" value="F:NAD+ poly-ADP-ribosyltransferase activity"/>
    <property type="evidence" value="ECO:0007669"/>
    <property type="project" value="InterPro"/>
</dbReference>
<dbReference type="GO" id="GO:0006388">
    <property type="term" value="P:tRNA splicing, via endonucleolytic cleavage and ligation"/>
    <property type="evidence" value="ECO:0007669"/>
    <property type="project" value="UniProtKB-UniRule"/>
</dbReference>
<dbReference type="EC" id="2.7.1.-" evidence="5"/>
<dbReference type="AlphaFoldDB" id="A0A6G7YBF6"/>
<keyword evidence="2 5" id="KW-0808">Transferase</keyword>
<evidence type="ECO:0000256" key="3">
    <source>
        <dbReference type="ARBA" id="ARBA00023027"/>
    </source>
</evidence>
<evidence type="ECO:0000256" key="2">
    <source>
        <dbReference type="ARBA" id="ARBA00022679"/>
    </source>
</evidence>
<evidence type="ECO:0000313" key="7">
    <source>
        <dbReference type="Proteomes" id="UP000501058"/>
    </source>
</evidence>
<reference evidence="6 7" key="1">
    <citation type="submission" date="2020-03" db="EMBL/GenBank/DDBJ databases">
        <title>Propioniciclava sp. nov., isolated from Hydrophilus acuminatus.</title>
        <authorList>
            <person name="Hyun D.-W."/>
            <person name="Bae J.-W."/>
        </authorList>
    </citation>
    <scope>NUCLEOTIDE SEQUENCE [LARGE SCALE GENOMIC DNA]</scope>
    <source>
        <strain evidence="6 7">HDW11</strain>
    </source>
</reference>
<dbReference type="HAMAP" id="MF_00299">
    <property type="entry name" value="KptA"/>
    <property type="match status" value="1"/>
</dbReference>
<proteinExistence type="inferred from homology"/>
<keyword evidence="3 5" id="KW-0520">NAD</keyword>
<evidence type="ECO:0000256" key="1">
    <source>
        <dbReference type="ARBA" id="ARBA00009836"/>
    </source>
</evidence>
<dbReference type="KEGG" id="prv:G7070_13755"/>
<dbReference type="PANTHER" id="PTHR12684">
    <property type="entry name" value="PUTATIVE PHOSPHOTRANSFERASE"/>
    <property type="match status" value="1"/>
</dbReference>
<dbReference type="Gene3D" id="1.10.10.970">
    <property type="entry name" value="RNA 2'-phosphotransferase, Tpt1/KptA family, N-terminal domain"/>
    <property type="match status" value="1"/>
</dbReference>
<accession>A0A6G7YBF6</accession>
<comment type="similarity">
    <text evidence="1 5">Belongs to the KptA/TPT1 family.</text>
</comment>
<dbReference type="InterPro" id="IPR042081">
    <property type="entry name" value="RNA_2'-PTrans_C"/>
</dbReference>
<dbReference type="InterPro" id="IPR042080">
    <property type="entry name" value="RNA_2'-PTrans_N"/>
</dbReference>
<organism evidence="6 7">
    <name type="scientific">Propioniciclava coleopterorum</name>
    <dbReference type="NCBI Taxonomy" id="2714937"/>
    <lineage>
        <taxon>Bacteria</taxon>
        <taxon>Bacillati</taxon>
        <taxon>Actinomycetota</taxon>
        <taxon>Actinomycetes</taxon>
        <taxon>Propionibacteriales</taxon>
        <taxon>Propionibacteriaceae</taxon>
        <taxon>Propioniciclava</taxon>
    </lineage>
</organism>
<sequence length="171" mass="19048">MSHALRHEPWRYELELDEHGWVPLDQLLDALREQGGEWAQVGRADVEAMLASAAKQRHELSGDRIRARYGHSTPNAVVLEAGEPPARLFHGTSHAAWLRIQAEGLRPMRRQYVHLSTDAEMATEVGRRRDPEPLLLTVDAAAAVAAGHTFHRGNDRVWLTASLPASFLTLG</sequence>
<dbReference type="Pfam" id="PF01885">
    <property type="entry name" value="PTS_2-RNA"/>
    <property type="match status" value="1"/>
</dbReference>
<name>A0A6G7YBF6_9ACTN</name>
<gene>
    <name evidence="5" type="primary">kptA</name>
    <name evidence="6" type="ORF">G7070_13755</name>
</gene>
<dbReference type="SUPFAM" id="SSF56399">
    <property type="entry name" value="ADP-ribosylation"/>
    <property type="match status" value="1"/>
</dbReference>
<dbReference type="PANTHER" id="PTHR12684:SF2">
    <property type="entry name" value="TRNA 2'-PHOSPHOTRANSFERASE 1"/>
    <property type="match status" value="1"/>
</dbReference>
<protein>
    <recommendedName>
        <fullName evidence="5">Probable RNA 2'-phosphotransferase</fullName>
        <ecNumber evidence="5">2.7.1.-</ecNumber>
    </recommendedName>
</protein>
<evidence type="ECO:0000256" key="5">
    <source>
        <dbReference type="HAMAP-Rule" id="MF_00299"/>
    </source>
</evidence>